<dbReference type="AlphaFoldDB" id="A0A4U6CWS9"/>
<dbReference type="Proteomes" id="UP000304900">
    <property type="component" value="Unassembled WGS sequence"/>
</dbReference>
<comment type="caution">
    <text evidence="2">The sequence shown here is derived from an EMBL/GenBank/DDBJ whole genome shotgun (WGS) entry which is preliminary data.</text>
</comment>
<sequence>MKNLLITLLHVRNYKKNVSFFIVILIFVCSGIFNSSFALSITGPNRVCPGNTATYIVSGLPIGTERWSYSFYEPTDSEHFRNPFESMSISHAFGNSAGDVVITIRAYGTPAGLTLISSQSITVSKSPPSPYTPNN</sequence>
<protein>
    <submittedName>
        <fullName evidence="2">Uncharacterized protein</fullName>
    </submittedName>
</protein>
<feature type="transmembrane region" description="Helical" evidence="1">
    <location>
        <begin position="20"/>
        <end position="41"/>
    </location>
</feature>
<keyword evidence="3" id="KW-1185">Reference proteome</keyword>
<organism evidence="2 3">
    <name type="scientific">Dyadobacter frigoris</name>
    <dbReference type="NCBI Taxonomy" id="2576211"/>
    <lineage>
        <taxon>Bacteria</taxon>
        <taxon>Pseudomonadati</taxon>
        <taxon>Bacteroidota</taxon>
        <taxon>Cytophagia</taxon>
        <taxon>Cytophagales</taxon>
        <taxon>Spirosomataceae</taxon>
        <taxon>Dyadobacter</taxon>
    </lineage>
</organism>
<dbReference type="RefSeq" id="WP_137343235.1">
    <property type="nucleotide sequence ID" value="NZ_BSQH01000008.1"/>
</dbReference>
<reference evidence="2 3" key="1">
    <citation type="submission" date="2019-05" db="EMBL/GenBank/DDBJ databases">
        <title>Dyadobacter AR-3-8 sp. nov., isolated from arctic soil.</title>
        <authorList>
            <person name="Chaudhary D.K."/>
        </authorList>
    </citation>
    <scope>NUCLEOTIDE SEQUENCE [LARGE SCALE GENOMIC DNA]</scope>
    <source>
        <strain evidence="2 3">AR-3-8</strain>
    </source>
</reference>
<name>A0A4U6CWS9_9BACT</name>
<keyword evidence="1" id="KW-0812">Transmembrane</keyword>
<dbReference type="EMBL" id="SZVO01000016">
    <property type="protein sequence ID" value="TKT88121.1"/>
    <property type="molecule type" value="Genomic_DNA"/>
</dbReference>
<accession>A0A4U6CWS9</accession>
<evidence type="ECO:0000313" key="2">
    <source>
        <dbReference type="EMBL" id="TKT88121.1"/>
    </source>
</evidence>
<evidence type="ECO:0000256" key="1">
    <source>
        <dbReference type="SAM" id="Phobius"/>
    </source>
</evidence>
<evidence type="ECO:0000313" key="3">
    <source>
        <dbReference type="Proteomes" id="UP000304900"/>
    </source>
</evidence>
<keyword evidence="1" id="KW-1133">Transmembrane helix</keyword>
<gene>
    <name evidence="2" type="ORF">FDK13_27490</name>
</gene>
<proteinExistence type="predicted"/>
<keyword evidence="1" id="KW-0472">Membrane</keyword>